<dbReference type="InterPro" id="IPR047122">
    <property type="entry name" value="Trans-enoyl_RdTase-like"/>
</dbReference>
<reference evidence="4 5" key="1">
    <citation type="submission" date="2024-07" db="EMBL/GenBank/DDBJ databases">
        <title>Section-level genome sequencing and comparative genomics of Aspergillus sections Usti and Cavernicolus.</title>
        <authorList>
            <consortium name="Lawrence Berkeley National Laboratory"/>
            <person name="Nybo J.L."/>
            <person name="Vesth T.C."/>
            <person name="Theobald S."/>
            <person name="Frisvad J.C."/>
            <person name="Larsen T.O."/>
            <person name="Kjaerboelling I."/>
            <person name="Rothschild-Mancinelli K."/>
            <person name="Lyhne E.K."/>
            <person name="Kogle M.E."/>
            <person name="Barry K."/>
            <person name="Clum A."/>
            <person name="Na H."/>
            <person name="Ledsgaard L."/>
            <person name="Lin J."/>
            <person name="Lipzen A."/>
            <person name="Kuo A."/>
            <person name="Riley R."/>
            <person name="Mondo S."/>
            <person name="LaButti K."/>
            <person name="Haridas S."/>
            <person name="Pangalinan J."/>
            <person name="Salamov A.A."/>
            <person name="Simmons B.A."/>
            <person name="Magnuson J.K."/>
            <person name="Chen J."/>
            <person name="Drula E."/>
            <person name="Henrissat B."/>
            <person name="Wiebenga A."/>
            <person name="Lubbers R.J."/>
            <person name="Gomes A.C."/>
            <person name="Makela M.R."/>
            <person name="Stajich J."/>
            <person name="Grigoriev I.V."/>
            <person name="Mortensen U.H."/>
            <person name="De vries R.P."/>
            <person name="Baker S.E."/>
            <person name="Andersen M.R."/>
        </authorList>
    </citation>
    <scope>NUCLEOTIDE SEQUENCE [LARGE SCALE GENOMIC DNA]</scope>
    <source>
        <strain evidence="4 5">CBS 600.67</strain>
    </source>
</reference>
<dbReference type="InterPro" id="IPR036291">
    <property type="entry name" value="NAD(P)-bd_dom_sf"/>
</dbReference>
<dbReference type="SUPFAM" id="SSF51735">
    <property type="entry name" value="NAD(P)-binding Rossmann-fold domains"/>
    <property type="match status" value="1"/>
</dbReference>
<sequence length="344" mass="36331">MAHLAAVIPQKGGPLVVQSRPTPDPGQNELLIEVKAIAVNPVDYYQRDMGMPPVPIYPAIVGSDIAGIVVKAGPNVPDSAPKPGTRVTAFASSFYKAGAPDYGSFQKFVLANSEGVVPLPDTISFDKGAVFPLAVMTALSGWTTIGISLDTKYTPEQKQAVLLWGGATSVGTFAIQSAKQLGFTIYTTASQKHHEYLKSLGADRTFDYKTDDVVSQIVTAAQQDGVSLKTAQCLSPGTLQPILDVLKETKGEGLAKVAHAPPLLPGAPSLEGVEVTFVLPPMEESDRAQHTHRVFQGWLKEGIAEGTVVSSPHVQVQEGGLEGLNLALDTLKQGVSGTKIVVRV</sequence>
<dbReference type="PANTHER" id="PTHR45348">
    <property type="entry name" value="HYPOTHETICAL OXIDOREDUCTASE (EUROFUNG)"/>
    <property type="match status" value="1"/>
</dbReference>
<dbReference type="InterPro" id="IPR020843">
    <property type="entry name" value="ER"/>
</dbReference>
<feature type="domain" description="Enoyl reductase (ER)" evidence="3">
    <location>
        <begin position="12"/>
        <end position="342"/>
    </location>
</feature>
<dbReference type="Gene3D" id="3.40.50.720">
    <property type="entry name" value="NAD(P)-binding Rossmann-like Domain"/>
    <property type="match status" value="1"/>
</dbReference>
<dbReference type="InterPro" id="IPR011032">
    <property type="entry name" value="GroES-like_sf"/>
</dbReference>
<accession>A0ABR4HB15</accession>
<dbReference type="Pfam" id="PF00107">
    <property type="entry name" value="ADH_zinc_N"/>
    <property type="match status" value="1"/>
</dbReference>
<evidence type="ECO:0000256" key="1">
    <source>
        <dbReference type="ARBA" id="ARBA00008072"/>
    </source>
</evidence>
<proteinExistence type="inferred from homology"/>
<dbReference type="EMBL" id="JBFXLS010000169">
    <property type="protein sequence ID" value="KAL2812664.1"/>
    <property type="molecule type" value="Genomic_DNA"/>
</dbReference>
<keyword evidence="2" id="KW-0560">Oxidoreductase</keyword>
<gene>
    <name evidence="4" type="ORF">BDW59DRAFT_36988</name>
</gene>
<dbReference type="SUPFAM" id="SSF50129">
    <property type="entry name" value="GroES-like"/>
    <property type="match status" value="1"/>
</dbReference>
<comment type="similarity">
    <text evidence="1">Belongs to the zinc-containing alcohol dehydrogenase family.</text>
</comment>
<name>A0ABR4HB15_9EURO</name>
<dbReference type="CDD" id="cd08249">
    <property type="entry name" value="enoyl_reductase_like"/>
    <property type="match status" value="1"/>
</dbReference>
<dbReference type="Proteomes" id="UP001610335">
    <property type="component" value="Unassembled WGS sequence"/>
</dbReference>
<dbReference type="InterPro" id="IPR013149">
    <property type="entry name" value="ADH-like_C"/>
</dbReference>
<protein>
    <submittedName>
        <fullName evidence="4">Chaperonin 10-like protein</fullName>
    </submittedName>
</protein>
<evidence type="ECO:0000256" key="2">
    <source>
        <dbReference type="ARBA" id="ARBA00023002"/>
    </source>
</evidence>
<comment type="caution">
    <text evidence="4">The sequence shown here is derived from an EMBL/GenBank/DDBJ whole genome shotgun (WGS) entry which is preliminary data.</text>
</comment>
<evidence type="ECO:0000313" key="4">
    <source>
        <dbReference type="EMBL" id="KAL2812664.1"/>
    </source>
</evidence>
<dbReference type="PANTHER" id="PTHR45348:SF2">
    <property type="entry name" value="ZINC-TYPE ALCOHOL DEHYDROGENASE-LIKE PROTEIN C2E1P3.01"/>
    <property type="match status" value="1"/>
</dbReference>
<dbReference type="Gene3D" id="3.90.180.10">
    <property type="entry name" value="Medium-chain alcohol dehydrogenases, catalytic domain"/>
    <property type="match status" value="1"/>
</dbReference>
<dbReference type="SMART" id="SM00829">
    <property type="entry name" value="PKS_ER"/>
    <property type="match status" value="1"/>
</dbReference>
<dbReference type="Pfam" id="PF08240">
    <property type="entry name" value="ADH_N"/>
    <property type="match status" value="1"/>
</dbReference>
<organism evidence="4 5">
    <name type="scientific">Aspergillus cavernicola</name>
    <dbReference type="NCBI Taxonomy" id="176166"/>
    <lineage>
        <taxon>Eukaryota</taxon>
        <taxon>Fungi</taxon>
        <taxon>Dikarya</taxon>
        <taxon>Ascomycota</taxon>
        <taxon>Pezizomycotina</taxon>
        <taxon>Eurotiomycetes</taxon>
        <taxon>Eurotiomycetidae</taxon>
        <taxon>Eurotiales</taxon>
        <taxon>Aspergillaceae</taxon>
        <taxon>Aspergillus</taxon>
        <taxon>Aspergillus subgen. Nidulantes</taxon>
    </lineage>
</organism>
<evidence type="ECO:0000313" key="5">
    <source>
        <dbReference type="Proteomes" id="UP001610335"/>
    </source>
</evidence>
<dbReference type="InterPro" id="IPR013154">
    <property type="entry name" value="ADH-like_N"/>
</dbReference>
<evidence type="ECO:0000259" key="3">
    <source>
        <dbReference type="SMART" id="SM00829"/>
    </source>
</evidence>
<keyword evidence="5" id="KW-1185">Reference proteome</keyword>